<proteinExistence type="inferred from homology"/>
<dbReference type="Pfam" id="PF14815">
    <property type="entry name" value="NUDIX_4"/>
    <property type="match status" value="1"/>
</dbReference>
<dbReference type="InterPro" id="IPR000445">
    <property type="entry name" value="HhH_motif"/>
</dbReference>
<comment type="catalytic activity">
    <reaction evidence="1 14">
        <text>Hydrolyzes free adenine bases from 7,8-dihydro-8-oxoguanine:adenine mismatched double-stranded DNA, leaving an apurinic site.</text>
        <dbReference type="EC" id="3.2.2.31"/>
    </reaction>
</comment>
<organism evidence="16 17">
    <name type="scientific">Desulfuribacillus stibiiarsenatis</name>
    <dbReference type="NCBI Taxonomy" id="1390249"/>
    <lineage>
        <taxon>Bacteria</taxon>
        <taxon>Bacillati</taxon>
        <taxon>Bacillota</taxon>
        <taxon>Desulfuribacillia</taxon>
        <taxon>Desulfuribacillales</taxon>
        <taxon>Desulfuribacillaceae</taxon>
        <taxon>Desulfuribacillus</taxon>
    </lineage>
</organism>
<reference evidence="16 17" key="1">
    <citation type="submission" date="2016-09" db="EMBL/GenBank/DDBJ databases">
        <title>Desulfuribacillus arsenicus sp. nov., an obligately anaerobic, dissimilatory arsenic- and antimonate-reducing bacterium isolated from anoxic sediments.</title>
        <authorList>
            <person name="Abin C.A."/>
            <person name="Hollibaugh J.T."/>
        </authorList>
    </citation>
    <scope>NUCLEOTIDE SEQUENCE [LARGE SCALE GENOMIC DNA]</scope>
    <source>
        <strain evidence="16 17">MLFW-2</strain>
    </source>
</reference>
<dbReference type="SUPFAM" id="SSF55811">
    <property type="entry name" value="Nudix"/>
    <property type="match status" value="1"/>
</dbReference>
<evidence type="ECO:0000256" key="14">
    <source>
        <dbReference type="RuleBase" id="RU365096"/>
    </source>
</evidence>
<accession>A0A1E5L955</accession>
<keyword evidence="6" id="KW-0004">4Fe-4S</keyword>
<evidence type="ECO:0000259" key="15">
    <source>
        <dbReference type="SMART" id="SM00478"/>
    </source>
</evidence>
<dbReference type="CDD" id="cd00056">
    <property type="entry name" value="ENDO3c"/>
    <property type="match status" value="1"/>
</dbReference>
<dbReference type="Gene3D" id="3.90.79.10">
    <property type="entry name" value="Nucleoside Triphosphate Pyrophosphohydrolase"/>
    <property type="match status" value="1"/>
</dbReference>
<evidence type="ECO:0000256" key="10">
    <source>
        <dbReference type="ARBA" id="ARBA00023004"/>
    </source>
</evidence>
<dbReference type="Proteomes" id="UP000095255">
    <property type="component" value="Unassembled WGS sequence"/>
</dbReference>
<dbReference type="GO" id="GO:0006298">
    <property type="term" value="P:mismatch repair"/>
    <property type="evidence" value="ECO:0007669"/>
    <property type="project" value="TreeGrafter"/>
</dbReference>
<dbReference type="STRING" id="1390249.BHU72_10420"/>
<dbReference type="Pfam" id="PF00730">
    <property type="entry name" value="HhH-GPD"/>
    <property type="match status" value="1"/>
</dbReference>
<evidence type="ECO:0000256" key="2">
    <source>
        <dbReference type="ARBA" id="ARBA00002933"/>
    </source>
</evidence>
<evidence type="ECO:0000256" key="5">
    <source>
        <dbReference type="ARBA" id="ARBA00022023"/>
    </source>
</evidence>
<evidence type="ECO:0000313" key="17">
    <source>
        <dbReference type="Proteomes" id="UP000095255"/>
    </source>
</evidence>
<dbReference type="InterPro" id="IPR005760">
    <property type="entry name" value="A/G_AdeGlyc_MutY"/>
</dbReference>
<dbReference type="InterPro" id="IPR023170">
    <property type="entry name" value="HhH_base_excis_C"/>
</dbReference>
<gene>
    <name evidence="16" type="ORF">BHU72_10420</name>
</gene>
<dbReference type="InterPro" id="IPR003265">
    <property type="entry name" value="HhH-GPD_domain"/>
</dbReference>
<dbReference type="EMBL" id="MJAT01000002">
    <property type="protein sequence ID" value="OEH86656.1"/>
    <property type="molecule type" value="Genomic_DNA"/>
</dbReference>
<dbReference type="SMART" id="SM00478">
    <property type="entry name" value="ENDO3c"/>
    <property type="match status" value="1"/>
</dbReference>
<keyword evidence="7" id="KW-0479">Metal-binding</keyword>
<dbReference type="InterPro" id="IPR011257">
    <property type="entry name" value="DNA_glycosylase"/>
</dbReference>
<comment type="cofactor">
    <cofactor evidence="14">
        <name>[4Fe-4S] cluster</name>
        <dbReference type="ChEBI" id="CHEBI:49883"/>
    </cofactor>
    <text evidence="14">Binds 1 [4Fe-4S] cluster.</text>
</comment>
<sequence>MELNSNQMFVTSLLAWYWEHKRELPWREDRNPYKIWVSEIMLQQTRVEAVRSYFEKFMEIFPTVQDLAEATEQEVLKAWEGLGYYSRARNLHKAAKKIILEHSGIMPNDYFLLRSLPGIGEYTAGAIMSIAYNQSFPAVDGNALRVFSRLYCIFEDITKNKTKTIITKIVTGDIPEGFASDFNQSIMDLGSNICIPRTPRCDVCPISSYCLAYQEGQQTALPIKSNNRRQKPVMVASALVYQDNRLLLEQRSSDLLANMWQLPSVECEDEEQGWMLLEEKLIQQVPNARLTKHVITHGEHIFSHLHWYLKVYKVELREDTDYTDYIYEKIPTYLSDEDYTTSSMKWITLCDIDKYPMPKIFLTMLERTRPSLKGGENSEF</sequence>
<dbReference type="PROSITE" id="PS01155">
    <property type="entry name" value="ENDONUCLEASE_III_2"/>
    <property type="match status" value="1"/>
</dbReference>
<dbReference type="Gene3D" id="1.10.340.30">
    <property type="entry name" value="Hypothetical protein, domain 2"/>
    <property type="match status" value="1"/>
</dbReference>
<name>A0A1E5L955_9FIRM</name>
<dbReference type="InterPro" id="IPR015797">
    <property type="entry name" value="NUDIX_hydrolase-like_dom_sf"/>
</dbReference>
<dbReference type="PANTHER" id="PTHR42944:SF1">
    <property type="entry name" value="ADENINE DNA GLYCOSYLASE"/>
    <property type="match status" value="1"/>
</dbReference>
<comment type="caution">
    <text evidence="16">The sequence shown here is derived from an EMBL/GenBank/DDBJ whole genome shotgun (WGS) entry which is preliminary data.</text>
</comment>
<protein>
    <recommendedName>
        <fullName evidence="5 14">Adenine DNA glycosylase</fullName>
        <ecNumber evidence="4 14">3.2.2.31</ecNumber>
    </recommendedName>
</protein>
<dbReference type="GO" id="GO:0035485">
    <property type="term" value="F:adenine/guanine mispair binding"/>
    <property type="evidence" value="ECO:0007669"/>
    <property type="project" value="TreeGrafter"/>
</dbReference>
<dbReference type="RefSeq" id="WP_069701022.1">
    <property type="nucleotide sequence ID" value="NZ_MJAT01000002.1"/>
</dbReference>
<dbReference type="FunFam" id="1.10.340.30:FF:000002">
    <property type="entry name" value="Adenine DNA glycosylase"/>
    <property type="match status" value="1"/>
</dbReference>
<keyword evidence="17" id="KW-1185">Reference proteome</keyword>
<evidence type="ECO:0000256" key="11">
    <source>
        <dbReference type="ARBA" id="ARBA00023014"/>
    </source>
</evidence>
<dbReference type="GO" id="GO:0046872">
    <property type="term" value="F:metal ion binding"/>
    <property type="evidence" value="ECO:0007669"/>
    <property type="project" value="UniProtKB-UniRule"/>
</dbReference>
<dbReference type="InterPro" id="IPR003651">
    <property type="entry name" value="Endonuclease3_FeS-loop_motif"/>
</dbReference>
<evidence type="ECO:0000256" key="8">
    <source>
        <dbReference type="ARBA" id="ARBA00022763"/>
    </source>
</evidence>
<dbReference type="GO" id="GO:0000701">
    <property type="term" value="F:purine-specific mismatch base pair DNA N-glycosylase activity"/>
    <property type="evidence" value="ECO:0007669"/>
    <property type="project" value="UniProtKB-EC"/>
</dbReference>
<keyword evidence="11" id="KW-0411">Iron-sulfur</keyword>
<dbReference type="SUPFAM" id="SSF48150">
    <property type="entry name" value="DNA-glycosylase"/>
    <property type="match status" value="1"/>
</dbReference>
<feature type="domain" description="HhH-GPD" evidence="15">
    <location>
        <begin position="41"/>
        <end position="192"/>
    </location>
</feature>
<evidence type="ECO:0000313" key="16">
    <source>
        <dbReference type="EMBL" id="OEH86656.1"/>
    </source>
</evidence>
<keyword evidence="10 14" id="KW-0408">Iron</keyword>
<dbReference type="SMART" id="SM00525">
    <property type="entry name" value="FES"/>
    <property type="match status" value="1"/>
</dbReference>
<dbReference type="NCBIfam" id="TIGR01084">
    <property type="entry name" value="mutY"/>
    <property type="match status" value="1"/>
</dbReference>
<evidence type="ECO:0000256" key="12">
    <source>
        <dbReference type="ARBA" id="ARBA00023204"/>
    </source>
</evidence>
<dbReference type="InterPro" id="IPR029119">
    <property type="entry name" value="MutY_C"/>
</dbReference>
<dbReference type="OrthoDB" id="9802365at2"/>
<evidence type="ECO:0000256" key="4">
    <source>
        <dbReference type="ARBA" id="ARBA00012045"/>
    </source>
</evidence>
<evidence type="ECO:0000256" key="9">
    <source>
        <dbReference type="ARBA" id="ARBA00022801"/>
    </source>
</evidence>
<dbReference type="GO" id="GO:0051539">
    <property type="term" value="F:4 iron, 4 sulfur cluster binding"/>
    <property type="evidence" value="ECO:0007669"/>
    <property type="project" value="UniProtKB-UniRule"/>
</dbReference>
<keyword evidence="8 14" id="KW-0227">DNA damage</keyword>
<dbReference type="AlphaFoldDB" id="A0A1E5L955"/>
<keyword evidence="12" id="KW-0234">DNA repair</keyword>
<dbReference type="GO" id="GO:0006284">
    <property type="term" value="P:base-excision repair"/>
    <property type="evidence" value="ECO:0007669"/>
    <property type="project" value="UniProtKB-UniRule"/>
</dbReference>
<dbReference type="EC" id="3.2.2.31" evidence="4 14"/>
<evidence type="ECO:0000256" key="13">
    <source>
        <dbReference type="ARBA" id="ARBA00023295"/>
    </source>
</evidence>
<dbReference type="InterPro" id="IPR004036">
    <property type="entry name" value="Endonuclease-III-like_CS2"/>
</dbReference>
<comment type="similarity">
    <text evidence="3 14">Belongs to the Nth/MutY family.</text>
</comment>
<evidence type="ECO:0000256" key="3">
    <source>
        <dbReference type="ARBA" id="ARBA00008343"/>
    </source>
</evidence>
<evidence type="ECO:0000256" key="6">
    <source>
        <dbReference type="ARBA" id="ARBA00022485"/>
    </source>
</evidence>
<dbReference type="GO" id="GO:0034039">
    <property type="term" value="F:8-oxo-7,8-dihydroguanine DNA N-glycosylase activity"/>
    <property type="evidence" value="ECO:0007669"/>
    <property type="project" value="TreeGrafter"/>
</dbReference>
<dbReference type="Gene3D" id="1.10.1670.10">
    <property type="entry name" value="Helix-hairpin-Helix base-excision DNA repair enzymes (C-terminal)"/>
    <property type="match status" value="1"/>
</dbReference>
<evidence type="ECO:0000256" key="1">
    <source>
        <dbReference type="ARBA" id="ARBA00000843"/>
    </source>
</evidence>
<evidence type="ECO:0000256" key="7">
    <source>
        <dbReference type="ARBA" id="ARBA00022723"/>
    </source>
</evidence>
<dbReference type="Pfam" id="PF00633">
    <property type="entry name" value="HHH"/>
    <property type="match status" value="1"/>
</dbReference>
<dbReference type="GO" id="GO:0032357">
    <property type="term" value="F:oxidized purine DNA binding"/>
    <property type="evidence" value="ECO:0007669"/>
    <property type="project" value="TreeGrafter"/>
</dbReference>
<keyword evidence="9" id="KW-0378">Hydrolase</keyword>
<dbReference type="CDD" id="cd03431">
    <property type="entry name" value="NUDIX_DNA_Glycosylase_C-MutY"/>
    <property type="match status" value="1"/>
</dbReference>
<comment type="function">
    <text evidence="2">Adenine glycosylase active on G-A mispairs. MutY also corrects error-prone DNA synthesis past GO lesions which are due to the oxidatively damaged form of guanine: 7,8-dihydro-8-oxoguanine (8-oxo-dGTP).</text>
</comment>
<keyword evidence="13 14" id="KW-0326">Glycosidase</keyword>
<dbReference type="InterPro" id="IPR044298">
    <property type="entry name" value="MIG/MutY"/>
</dbReference>
<dbReference type="PANTHER" id="PTHR42944">
    <property type="entry name" value="ADENINE DNA GLYCOSYLASE"/>
    <property type="match status" value="1"/>
</dbReference>
<dbReference type="Pfam" id="PF10576">
    <property type="entry name" value="EndIII_4Fe-2S"/>
    <property type="match status" value="1"/>
</dbReference>